<keyword evidence="2" id="KW-1185">Reference proteome</keyword>
<gene>
    <name evidence="1" type="ORF">TTRE_0000139501</name>
</gene>
<accession>A0A077YYK9</accession>
<organism evidence="1 2">
    <name type="scientific">Trichuris trichiura</name>
    <name type="common">Whipworm</name>
    <name type="synonym">Trichocephalus trichiurus</name>
    <dbReference type="NCBI Taxonomy" id="36087"/>
    <lineage>
        <taxon>Eukaryota</taxon>
        <taxon>Metazoa</taxon>
        <taxon>Ecdysozoa</taxon>
        <taxon>Nematoda</taxon>
        <taxon>Enoplea</taxon>
        <taxon>Dorylaimia</taxon>
        <taxon>Trichinellida</taxon>
        <taxon>Trichuridae</taxon>
        <taxon>Trichuris</taxon>
    </lineage>
</organism>
<dbReference type="AlphaFoldDB" id="A0A077YYK9"/>
<dbReference type="EMBL" id="HG805842">
    <property type="protein sequence ID" value="CDW53132.1"/>
    <property type="molecule type" value="Genomic_DNA"/>
</dbReference>
<name>A0A077YYK9_TRITR</name>
<evidence type="ECO:0000313" key="1">
    <source>
        <dbReference type="EMBL" id="CDW53132.1"/>
    </source>
</evidence>
<protein>
    <submittedName>
        <fullName evidence="1">Uncharacterized protein</fullName>
    </submittedName>
</protein>
<reference evidence="1" key="1">
    <citation type="submission" date="2014-01" db="EMBL/GenBank/DDBJ databases">
        <authorList>
            <person name="Aslett M."/>
        </authorList>
    </citation>
    <scope>NUCLEOTIDE SEQUENCE</scope>
</reference>
<proteinExistence type="predicted"/>
<evidence type="ECO:0000313" key="2">
    <source>
        <dbReference type="Proteomes" id="UP000030665"/>
    </source>
</evidence>
<dbReference type="Proteomes" id="UP000030665">
    <property type="component" value="Unassembled WGS sequence"/>
</dbReference>
<reference evidence="1" key="2">
    <citation type="submission" date="2014-03" db="EMBL/GenBank/DDBJ databases">
        <title>The whipworm genome and dual-species transcriptomics of an intimate host-pathogen interaction.</title>
        <authorList>
            <person name="Foth B.J."/>
            <person name="Tsai I.J."/>
            <person name="Reid A.J."/>
            <person name="Bancroft A.J."/>
            <person name="Nichol S."/>
            <person name="Tracey A."/>
            <person name="Holroyd N."/>
            <person name="Cotton J.A."/>
            <person name="Stanley E.J."/>
            <person name="Zarowiecki M."/>
            <person name="Liu J.Z."/>
            <person name="Huckvale T."/>
            <person name="Cooper P.J."/>
            <person name="Grencis R.K."/>
            <person name="Berriman M."/>
        </authorList>
    </citation>
    <scope>NUCLEOTIDE SEQUENCE [LARGE SCALE GENOMIC DNA]</scope>
</reference>
<sequence length="147" mass="16631">MASLTQRHTKDGLERYTFDYLDVEDSCPSENVPLVRKCLANTFAKSHKSTFDILNKAKDIKVLRCQIGSECLNEMNAECKMDIQNFGPTACGCLAKQKDAFVDLACNSIEKCSGYRPKKELVDEEISSKIEMFCQNYEESDNFCEGI</sequence>